<dbReference type="GO" id="GO:0030975">
    <property type="term" value="F:thiamine binding"/>
    <property type="evidence" value="ECO:0007669"/>
    <property type="project" value="TreeGrafter"/>
</dbReference>
<organism evidence="3 4">
    <name type="scientific">Oceanospirillum sediminis</name>
    <dbReference type="NCBI Taxonomy" id="2760088"/>
    <lineage>
        <taxon>Bacteria</taxon>
        <taxon>Pseudomonadati</taxon>
        <taxon>Pseudomonadota</taxon>
        <taxon>Gammaproteobacteria</taxon>
        <taxon>Oceanospirillales</taxon>
        <taxon>Oceanospirillaceae</taxon>
        <taxon>Oceanospirillum</taxon>
    </lineage>
</organism>
<dbReference type="GO" id="GO:0030288">
    <property type="term" value="C:outer membrane-bounded periplasmic space"/>
    <property type="evidence" value="ECO:0007669"/>
    <property type="project" value="TreeGrafter"/>
</dbReference>
<reference evidence="3 4" key="1">
    <citation type="submission" date="2020-08" db="EMBL/GenBank/DDBJ databases">
        <title>Oceanospirillum sp. nov. isolated from marine sediment.</title>
        <authorList>
            <person name="Ji X."/>
        </authorList>
    </citation>
    <scope>NUCLEOTIDE SEQUENCE [LARGE SCALE GENOMIC DNA]</scope>
    <source>
        <strain evidence="3 4">D5</strain>
    </source>
</reference>
<keyword evidence="4" id="KW-1185">Reference proteome</keyword>
<keyword evidence="1 2" id="KW-0732">Signal</keyword>
<dbReference type="AlphaFoldDB" id="A0A839IN73"/>
<dbReference type="Gene3D" id="3.40.190.10">
    <property type="entry name" value="Periplasmic binding protein-like II"/>
    <property type="match status" value="2"/>
</dbReference>
<dbReference type="SUPFAM" id="SSF53850">
    <property type="entry name" value="Periplasmic binding protein-like II"/>
    <property type="match status" value="1"/>
</dbReference>
<protein>
    <submittedName>
        <fullName evidence="3">Extracellular solute-binding protein</fullName>
    </submittedName>
</protein>
<evidence type="ECO:0000313" key="3">
    <source>
        <dbReference type="EMBL" id="MBB1486144.1"/>
    </source>
</evidence>
<accession>A0A839IN73</accession>
<feature type="signal peptide" evidence="2">
    <location>
        <begin position="1"/>
        <end position="24"/>
    </location>
</feature>
<dbReference type="PANTHER" id="PTHR30006">
    <property type="entry name" value="THIAMINE-BINDING PERIPLASMIC PROTEIN-RELATED"/>
    <property type="match status" value="1"/>
</dbReference>
<dbReference type="EMBL" id="JACJFM010000005">
    <property type="protein sequence ID" value="MBB1486144.1"/>
    <property type="molecule type" value="Genomic_DNA"/>
</dbReference>
<comment type="caution">
    <text evidence="3">The sequence shown here is derived from an EMBL/GenBank/DDBJ whole genome shotgun (WGS) entry which is preliminary data.</text>
</comment>
<dbReference type="RefSeq" id="WP_182807925.1">
    <property type="nucleotide sequence ID" value="NZ_JACJFM010000005.1"/>
</dbReference>
<evidence type="ECO:0000313" key="4">
    <source>
        <dbReference type="Proteomes" id="UP000565262"/>
    </source>
</evidence>
<dbReference type="Proteomes" id="UP000565262">
    <property type="component" value="Unassembled WGS sequence"/>
</dbReference>
<name>A0A839IN73_9GAMM</name>
<sequence length="354" mass="38619">MKNRTKALVLSCLFTAGIASQAQAVDMDSLVSAAKKEGEVNSVGMPDSWANWKDTWADLNSKYGLNHSDTDMSSAQEIAKMKAEGKNATADIGDVGFSFGPIAAKQGVTQPFKPSTWNQIPQWAKDKDGHWMLAYTGTIAFIINNNLVSADERPQSWGDLKNGSYKISIGDVGAAAQSNSAVLGAAFAFGGDEKNLKPALKLFGDIAKQGRLALNDVTLANLEKGEIEVGIMWDFNALNYADKVGRDRFTVLIPNDGSIISGYTTIINKHAKNPNAAKLAREYILSDEGQVNLAKGYARPIRAEHITLPAEVQAKLLPNEQYAKARPIQDFKAWAKTAKRLPRKWQENVLIHQN</sequence>
<proteinExistence type="predicted"/>
<evidence type="ECO:0000256" key="2">
    <source>
        <dbReference type="SAM" id="SignalP"/>
    </source>
</evidence>
<gene>
    <name evidence="3" type="ORF">H4O21_05945</name>
</gene>
<dbReference type="PANTHER" id="PTHR30006:SF2">
    <property type="entry name" value="ABC TRANSPORTER SUBSTRATE-BINDING PROTEIN"/>
    <property type="match status" value="1"/>
</dbReference>
<dbReference type="GO" id="GO:0030976">
    <property type="term" value="F:thiamine pyrophosphate binding"/>
    <property type="evidence" value="ECO:0007669"/>
    <property type="project" value="TreeGrafter"/>
</dbReference>
<dbReference type="GO" id="GO:0015888">
    <property type="term" value="P:thiamine transport"/>
    <property type="evidence" value="ECO:0007669"/>
    <property type="project" value="TreeGrafter"/>
</dbReference>
<feature type="chain" id="PRO_5032545224" evidence="2">
    <location>
        <begin position="25"/>
        <end position="354"/>
    </location>
</feature>
<evidence type="ECO:0000256" key="1">
    <source>
        <dbReference type="ARBA" id="ARBA00022729"/>
    </source>
</evidence>
<dbReference type="Pfam" id="PF13343">
    <property type="entry name" value="SBP_bac_6"/>
    <property type="match status" value="1"/>
</dbReference>